<proteinExistence type="predicted"/>
<organism evidence="1 3">
    <name type="scientific">Asterophora parasitica</name>
    <dbReference type="NCBI Taxonomy" id="117018"/>
    <lineage>
        <taxon>Eukaryota</taxon>
        <taxon>Fungi</taxon>
        <taxon>Dikarya</taxon>
        <taxon>Basidiomycota</taxon>
        <taxon>Agaricomycotina</taxon>
        <taxon>Agaricomycetes</taxon>
        <taxon>Agaricomycetidae</taxon>
        <taxon>Agaricales</taxon>
        <taxon>Tricholomatineae</taxon>
        <taxon>Lyophyllaceae</taxon>
        <taxon>Asterophora</taxon>
    </lineage>
</organism>
<reference evidence="1" key="2">
    <citation type="submission" date="2021-10" db="EMBL/GenBank/DDBJ databases">
        <title>Phylogenomics reveals ancestral predisposition of the termite-cultivated fungus Termitomyces towards a domesticated lifestyle.</title>
        <authorList>
            <person name="Auxier B."/>
            <person name="Grum-Grzhimaylo A."/>
            <person name="Cardenas M.E."/>
            <person name="Lodge J.D."/>
            <person name="Laessoe T."/>
            <person name="Pedersen O."/>
            <person name="Smith M.E."/>
            <person name="Kuyper T.W."/>
            <person name="Franco-Molano E.A."/>
            <person name="Baroni T.J."/>
            <person name="Aanen D.K."/>
        </authorList>
    </citation>
    <scope>NUCLEOTIDE SEQUENCE</scope>
    <source>
        <strain evidence="1">AP01</strain>
        <tissue evidence="1">Mycelium</tissue>
    </source>
</reference>
<comment type="caution">
    <text evidence="1">The sequence shown here is derived from an EMBL/GenBank/DDBJ whole genome shotgun (WGS) entry which is preliminary data.</text>
</comment>
<evidence type="ECO:0000313" key="3">
    <source>
        <dbReference type="Proteomes" id="UP000775547"/>
    </source>
</evidence>
<protein>
    <submittedName>
        <fullName evidence="1">Uncharacterized protein</fullName>
    </submittedName>
</protein>
<name>A0A9P7FS99_9AGAR</name>
<feature type="non-terminal residue" evidence="1">
    <location>
        <position position="69"/>
    </location>
</feature>
<dbReference type="Proteomes" id="UP000775547">
    <property type="component" value="Unassembled WGS sequence"/>
</dbReference>
<evidence type="ECO:0000313" key="1">
    <source>
        <dbReference type="EMBL" id="KAG5636365.1"/>
    </source>
</evidence>
<keyword evidence="3" id="KW-1185">Reference proteome</keyword>
<dbReference type="EMBL" id="JABCKV010002944">
    <property type="protein sequence ID" value="KAG5636374.1"/>
    <property type="molecule type" value="Genomic_DNA"/>
</dbReference>
<accession>A0A9P7FS99</accession>
<gene>
    <name evidence="2" type="ORF">DXG03_004804</name>
    <name evidence="1" type="ORF">DXG03_004805</name>
</gene>
<evidence type="ECO:0000313" key="2">
    <source>
        <dbReference type="EMBL" id="KAG5636374.1"/>
    </source>
</evidence>
<reference evidence="1" key="1">
    <citation type="submission" date="2020-07" db="EMBL/GenBank/DDBJ databases">
        <authorList>
            <person name="Nieuwenhuis M."/>
            <person name="Van De Peppel L.J.J."/>
        </authorList>
    </citation>
    <scope>NUCLEOTIDE SEQUENCE</scope>
    <source>
        <strain evidence="1">AP01</strain>
        <tissue evidence="1">Mycelium</tissue>
    </source>
</reference>
<dbReference type="EMBL" id="JABCKV010002945">
    <property type="protein sequence ID" value="KAG5636365.1"/>
    <property type="molecule type" value="Genomic_DNA"/>
</dbReference>
<sequence length="69" mass="8047">MQQGWVAEFVVCIFQFGGAKKLFWDWDQFISIFADEFYDPNKVVNASLVLKSSTYYQNGCSINTYINLF</sequence>
<dbReference type="AlphaFoldDB" id="A0A9P7FS99"/>